<dbReference type="GO" id="GO:0032993">
    <property type="term" value="C:protein-DNA complex"/>
    <property type="evidence" value="ECO:0007669"/>
    <property type="project" value="TreeGrafter"/>
</dbReference>
<dbReference type="SUPFAM" id="SSF53850">
    <property type="entry name" value="Periplasmic binding protein-like II"/>
    <property type="match status" value="1"/>
</dbReference>
<evidence type="ECO:0000313" key="7">
    <source>
        <dbReference type="Proteomes" id="UP000568106"/>
    </source>
</evidence>
<reference evidence="6" key="1">
    <citation type="submission" date="2020-08" db="EMBL/GenBank/DDBJ databases">
        <title>Genomic Encyclopedia of Type Strains, Phase IV (KMG-V): Genome sequencing to study the core and pangenomes of soil and plant-associated prokaryotes.</title>
        <authorList>
            <person name="Whitman W."/>
        </authorList>
    </citation>
    <scope>NUCLEOTIDE SEQUENCE [LARGE SCALE GENOMIC DNA]</scope>
    <source>
        <strain evidence="6">M8UP27</strain>
    </source>
</reference>
<name>A0A7W8IHB9_9BACT</name>
<dbReference type="InterPro" id="IPR036390">
    <property type="entry name" value="WH_DNA-bd_sf"/>
</dbReference>
<evidence type="ECO:0000259" key="5">
    <source>
        <dbReference type="PROSITE" id="PS50931"/>
    </source>
</evidence>
<dbReference type="EMBL" id="JACHDY010000002">
    <property type="protein sequence ID" value="MBB5317176.1"/>
    <property type="molecule type" value="Genomic_DNA"/>
</dbReference>
<dbReference type="GO" id="GO:0003700">
    <property type="term" value="F:DNA-binding transcription factor activity"/>
    <property type="evidence" value="ECO:0007669"/>
    <property type="project" value="InterPro"/>
</dbReference>
<evidence type="ECO:0000256" key="4">
    <source>
        <dbReference type="ARBA" id="ARBA00023163"/>
    </source>
</evidence>
<accession>A0A7W8IHB9</accession>
<dbReference type="PANTHER" id="PTHR30346:SF28">
    <property type="entry name" value="HTH-TYPE TRANSCRIPTIONAL REGULATOR CYNR"/>
    <property type="match status" value="1"/>
</dbReference>
<keyword evidence="4" id="KW-0804">Transcription</keyword>
<dbReference type="SUPFAM" id="SSF46785">
    <property type="entry name" value="Winged helix' DNA-binding domain"/>
    <property type="match status" value="1"/>
</dbReference>
<dbReference type="FunFam" id="1.10.10.10:FF:000001">
    <property type="entry name" value="LysR family transcriptional regulator"/>
    <property type="match status" value="1"/>
</dbReference>
<dbReference type="InterPro" id="IPR036388">
    <property type="entry name" value="WH-like_DNA-bd_sf"/>
</dbReference>
<dbReference type="Proteomes" id="UP000568106">
    <property type="component" value="Unassembled WGS sequence"/>
</dbReference>
<evidence type="ECO:0000313" key="6">
    <source>
        <dbReference type="EMBL" id="MBB5317176.1"/>
    </source>
</evidence>
<comment type="caution">
    <text evidence="6">The sequence shown here is derived from an EMBL/GenBank/DDBJ whole genome shotgun (WGS) entry which is preliminary data.</text>
</comment>
<keyword evidence="3 6" id="KW-0238">DNA-binding</keyword>
<dbReference type="Gene3D" id="3.40.190.10">
    <property type="entry name" value="Periplasmic binding protein-like II"/>
    <property type="match status" value="2"/>
</dbReference>
<organism evidence="6 7">
    <name type="scientific">Tunturiibacter empetritectus</name>
    <dbReference type="NCBI Taxonomy" id="3069691"/>
    <lineage>
        <taxon>Bacteria</taxon>
        <taxon>Pseudomonadati</taxon>
        <taxon>Acidobacteriota</taxon>
        <taxon>Terriglobia</taxon>
        <taxon>Terriglobales</taxon>
        <taxon>Acidobacteriaceae</taxon>
        <taxon>Tunturiibacter</taxon>
    </lineage>
</organism>
<dbReference type="Pfam" id="PF00126">
    <property type="entry name" value="HTH_1"/>
    <property type="match status" value="1"/>
</dbReference>
<dbReference type="Gene3D" id="1.10.10.10">
    <property type="entry name" value="Winged helix-like DNA-binding domain superfamily/Winged helix DNA-binding domain"/>
    <property type="match status" value="1"/>
</dbReference>
<dbReference type="PRINTS" id="PR00039">
    <property type="entry name" value="HTHLYSR"/>
</dbReference>
<evidence type="ECO:0000256" key="3">
    <source>
        <dbReference type="ARBA" id="ARBA00023125"/>
    </source>
</evidence>
<comment type="similarity">
    <text evidence="1">Belongs to the LysR transcriptional regulatory family.</text>
</comment>
<dbReference type="AlphaFoldDB" id="A0A7W8IHB9"/>
<dbReference type="Pfam" id="PF03466">
    <property type="entry name" value="LysR_substrate"/>
    <property type="match status" value="1"/>
</dbReference>
<proteinExistence type="inferred from homology"/>
<protein>
    <submittedName>
        <fullName evidence="6">DNA-binding transcriptional LysR family regulator</fullName>
    </submittedName>
</protein>
<keyword evidence="2" id="KW-0805">Transcription regulation</keyword>
<dbReference type="CDD" id="cd08414">
    <property type="entry name" value="PBP2_LTTR_aromatics_like"/>
    <property type="match status" value="1"/>
</dbReference>
<dbReference type="GO" id="GO:0003677">
    <property type="term" value="F:DNA binding"/>
    <property type="evidence" value="ECO:0007669"/>
    <property type="project" value="UniProtKB-KW"/>
</dbReference>
<evidence type="ECO:0000256" key="2">
    <source>
        <dbReference type="ARBA" id="ARBA00023015"/>
    </source>
</evidence>
<gene>
    <name evidence="6" type="ORF">HDF09_001845</name>
</gene>
<dbReference type="PANTHER" id="PTHR30346">
    <property type="entry name" value="TRANSCRIPTIONAL DUAL REGULATOR HCAR-RELATED"/>
    <property type="match status" value="1"/>
</dbReference>
<dbReference type="InterPro" id="IPR000847">
    <property type="entry name" value="LysR_HTH_N"/>
</dbReference>
<dbReference type="InterPro" id="IPR005119">
    <property type="entry name" value="LysR_subst-bd"/>
</dbReference>
<keyword evidence="7" id="KW-1185">Reference proteome</keyword>
<feature type="domain" description="HTH lysR-type" evidence="5">
    <location>
        <begin position="1"/>
        <end position="58"/>
    </location>
</feature>
<sequence length="302" mass="33454">MELRHLRYLCAVAEHGTFSEAGRRLHVSQSAISEQIADLEREVGGPLLNRNSGRTRLTPQGQLFLAEARKTLAAADRAIEITQRSLIGQVGSLNIGFFLWGAGGFFARIIRDYRKLHPDIKLSLYEMRTPEQMDALLTGKIDIAFARPLEPPFDQTLRAELLYRDPVVVVLPRDHPLAGKPISIQSLISERFVLCDRQMTPALFDGIVALCSSAGFSPSIVNTAATWSSVLTLVESGEGVALVPSGVRYLRPPGVVISPLVPQNLHMGLSVAWNPQNEDPIQQNFLHLVRENKDRIQRTHGL</sequence>
<dbReference type="PROSITE" id="PS50931">
    <property type="entry name" value="HTH_LYSR"/>
    <property type="match status" value="1"/>
</dbReference>
<evidence type="ECO:0000256" key="1">
    <source>
        <dbReference type="ARBA" id="ARBA00009437"/>
    </source>
</evidence>